<feature type="compositionally biased region" description="Gly residues" evidence="1">
    <location>
        <begin position="204"/>
        <end position="229"/>
    </location>
</feature>
<protein>
    <submittedName>
        <fullName evidence="3">Uncharacterized protein</fullName>
    </submittedName>
</protein>
<name>A3K3C7_SAGS3</name>
<keyword evidence="4" id="KW-1185">Reference proteome</keyword>
<keyword evidence="2" id="KW-0472">Membrane</keyword>
<dbReference type="eggNOG" id="COG4961">
    <property type="taxonomic scope" value="Bacteria"/>
</dbReference>
<feature type="region of interest" description="Disordered" evidence="1">
    <location>
        <begin position="191"/>
        <end position="229"/>
    </location>
</feature>
<dbReference type="Proteomes" id="UP000005713">
    <property type="component" value="Unassembled WGS sequence"/>
</dbReference>
<reference evidence="3 4" key="1">
    <citation type="submission" date="2006-06" db="EMBL/GenBank/DDBJ databases">
        <authorList>
            <person name="Moran M.A."/>
            <person name="Ferriera S."/>
            <person name="Johnson J."/>
            <person name="Kravitz S."/>
            <person name="Beeson K."/>
            <person name="Sutton G."/>
            <person name="Rogers Y.-H."/>
            <person name="Friedman R."/>
            <person name="Frazier M."/>
            <person name="Venter J.C."/>
        </authorList>
    </citation>
    <scope>NUCLEOTIDE SEQUENCE [LARGE SCALE GENOMIC DNA]</scope>
    <source>
        <strain evidence="3 4">E-37</strain>
    </source>
</reference>
<evidence type="ECO:0000256" key="1">
    <source>
        <dbReference type="SAM" id="MobiDB-lite"/>
    </source>
</evidence>
<proteinExistence type="predicted"/>
<dbReference type="EMBL" id="AAYA01000006">
    <property type="protein sequence ID" value="EBA08041.1"/>
    <property type="molecule type" value="Genomic_DNA"/>
</dbReference>
<feature type="transmembrane region" description="Helical" evidence="2">
    <location>
        <begin position="21"/>
        <end position="45"/>
    </location>
</feature>
<organism evidence="3 4">
    <name type="scientific">Sagittula stellata (strain ATCC 700073 / DSM 11524 / E-37)</name>
    <dbReference type="NCBI Taxonomy" id="388399"/>
    <lineage>
        <taxon>Bacteria</taxon>
        <taxon>Pseudomonadati</taxon>
        <taxon>Pseudomonadota</taxon>
        <taxon>Alphaproteobacteria</taxon>
        <taxon>Rhodobacterales</taxon>
        <taxon>Roseobacteraceae</taxon>
        <taxon>Sagittula</taxon>
    </lineage>
</organism>
<comment type="caution">
    <text evidence="3">The sequence shown here is derived from an EMBL/GenBank/DDBJ whole genome shotgun (WGS) entry which is preliminary data.</text>
</comment>
<evidence type="ECO:0000313" key="4">
    <source>
        <dbReference type="Proteomes" id="UP000005713"/>
    </source>
</evidence>
<sequence length="238" mass="26073">MHMFRSILPAPLRRFTRDDTGYANVESIILLPALLWLFGVGWVYFDAFHQQSINQKANYVIGDMISRETDPLDETYIRNTRNLLSALIHSTSEDTDFRASVVQYDARHNDWDLVWSDAYGTRSRLKQADLTDYFDRLPPAIDNEQLILVETWDNYAPVFKVGLDPFEIATYSFTSPRYTSQVVWEGSASAGGGNNNSGNSNNNSGGGNSGGGSSGGSSGSGGGGGGGGWSFWDWLSGA</sequence>
<accession>A3K3C7</accession>
<evidence type="ECO:0000256" key="2">
    <source>
        <dbReference type="SAM" id="Phobius"/>
    </source>
</evidence>
<keyword evidence="2" id="KW-1133">Transmembrane helix</keyword>
<gene>
    <name evidence="3" type="ORF">SSE37_10874</name>
</gene>
<keyword evidence="2" id="KW-0812">Transmembrane</keyword>
<dbReference type="AlphaFoldDB" id="A3K3C7"/>
<evidence type="ECO:0000313" key="3">
    <source>
        <dbReference type="EMBL" id="EBA08041.1"/>
    </source>
</evidence>